<keyword evidence="4" id="KW-0229">DNA integration</keyword>
<dbReference type="PROSITE" id="PS51898">
    <property type="entry name" value="TYR_RECOMBINASE"/>
    <property type="match status" value="1"/>
</dbReference>
<dbReference type="KEGG" id="vg:17825068"/>
<dbReference type="GO" id="GO:0016740">
    <property type="term" value="F:transferase activity"/>
    <property type="evidence" value="ECO:0007669"/>
    <property type="project" value="UniProtKB-KW"/>
</dbReference>
<proteinExistence type="inferred from homology"/>
<evidence type="ECO:0000259" key="10">
    <source>
        <dbReference type="PROSITE" id="PS51898"/>
    </source>
</evidence>
<dbReference type="CDD" id="cd00801">
    <property type="entry name" value="INT_P4_C"/>
    <property type="match status" value="1"/>
</dbReference>
<dbReference type="SUPFAM" id="SSF56349">
    <property type="entry name" value="DNA breaking-rejoining enzymes"/>
    <property type="match status" value="1"/>
</dbReference>
<dbReference type="Pfam" id="PF00589">
    <property type="entry name" value="Phage_integrase"/>
    <property type="match status" value="1"/>
</dbReference>
<dbReference type="InterPro" id="IPR038488">
    <property type="entry name" value="Integrase_DNA-bd_sf"/>
</dbReference>
<keyword evidence="8" id="KW-1160">Virus entry into host cell</keyword>
<evidence type="ECO:0000256" key="9">
    <source>
        <dbReference type="ARBA" id="ARBA00049605"/>
    </source>
</evidence>
<dbReference type="Gene3D" id="1.10.150.130">
    <property type="match status" value="1"/>
</dbReference>
<keyword evidence="12" id="KW-1185">Reference proteome</keyword>
<dbReference type="InterPro" id="IPR002104">
    <property type="entry name" value="Integrase_catalytic"/>
</dbReference>
<comment type="similarity">
    <text evidence="1">Belongs to the 'phage' integrase family.</text>
</comment>
<dbReference type="Proteomes" id="UP000201835">
    <property type="component" value="Segment"/>
</dbReference>
<keyword evidence="7" id="KW-1179">Viral genome integration</keyword>
<dbReference type="Gene3D" id="3.30.160.390">
    <property type="entry name" value="Integrase, DNA-binding domain"/>
    <property type="match status" value="1"/>
</dbReference>
<keyword evidence="5" id="KW-0238">DNA-binding</keyword>
<dbReference type="PANTHER" id="PTHR30629">
    <property type="entry name" value="PROPHAGE INTEGRASE"/>
    <property type="match status" value="1"/>
</dbReference>
<accession>V5YSU2</accession>
<dbReference type="InterPro" id="IPR011010">
    <property type="entry name" value="DNA_brk_join_enz"/>
</dbReference>
<evidence type="ECO:0000256" key="4">
    <source>
        <dbReference type="ARBA" id="ARBA00022908"/>
    </source>
</evidence>
<dbReference type="InterPro" id="IPR050808">
    <property type="entry name" value="Phage_Integrase"/>
</dbReference>
<evidence type="ECO:0000256" key="7">
    <source>
        <dbReference type="ARBA" id="ARBA00023195"/>
    </source>
</evidence>
<dbReference type="InterPro" id="IPR010998">
    <property type="entry name" value="Integrase_recombinase_N"/>
</dbReference>
<dbReference type="RefSeq" id="YP_008873201.1">
    <property type="nucleotide sequence ID" value="NC_023006.1"/>
</dbReference>
<evidence type="ECO:0000256" key="5">
    <source>
        <dbReference type="ARBA" id="ARBA00023125"/>
    </source>
</evidence>
<dbReference type="GO" id="GO:0003677">
    <property type="term" value="F:DNA binding"/>
    <property type="evidence" value="ECO:0007669"/>
    <property type="project" value="UniProtKB-KW"/>
</dbReference>
<dbReference type="GO" id="GO:0015074">
    <property type="term" value="P:DNA integration"/>
    <property type="evidence" value="ECO:0007669"/>
    <property type="project" value="UniProtKB-KW"/>
</dbReference>
<organism evidence="11 12">
    <name type="scientific">Pseudomonas phage PPpW-3</name>
    <dbReference type="NCBI Taxonomy" id="1279082"/>
    <lineage>
        <taxon>Viruses</taxon>
        <taxon>Duplodnaviria</taxon>
        <taxon>Heunggongvirae</taxon>
        <taxon>Uroviricota</taxon>
        <taxon>Caudoviricetes</taxon>
        <taxon>Hiroshimavirus</taxon>
        <taxon>Hiroshimavirus PPpW3</taxon>
    </lineage>
</organism>
<evidence type="ECO:0000313" key="11">
    <source>
        <dbReference type="EMBL" id="BAO20625.1"/>
    </source>
</evidence>
<evidence type="ECO:0000313" key="12">
    <source>
        <dbReference type="Proteomes" id="UP000201835"/>
    </source>
</evidence>
<dbReference type="GO" id="GO:0044826">
    <property type="term" value="P:viral genome integration into host DNA"/>
    <property type="evidence" value="ECO:0007669"/>
    <property type="project" value="UniProtKB-KW"/>
</dbReference>
<reference evidence="11 12" key="1">
    <citation type="journal article" date="2015" name="J Appl Environ Microbiol">
        <title>Complete Genome Sequence Analysis of Two Pseudomonas plecoglossicida Phages, Potential Therapeutic Agents.</title>
        <authorList>
            <person name="Kawato Y."/>
            <person name="Yasuike M."/>
            <person name="Nakamura Y."/>
            <person name="Shigenobu Y."/>
            <person name="Fujiwara A."/>
            <person name="Sano M."/>
            <person name="Nakai T."/>
        </authorList>
    </citation>
    <scope>NUCLEOTIDE SEQUENCE [LARGE SCALE GENOMIC DNA]</scope>
</reference>
<name>V5YSU2_9CAUD</name>
<keyword evidence="3" id="KW-0808">Transferase</keyword>
<comment type="function">
    <text evidence="9">Integrase is necessary for integration of the phage into the host genome by site-specific recombination. In conjunction with excisionase, integrase is also necessary for excision of the prophage from the host genome.</text>
</comment>
<dbReference type="GeneID" id="17825068"/>
<dbReference type="GO" id="GO:0046718">
    <property type="term" value="P:symbiont entry into host cell"/>
    <property type="evidence" value="ECO:0007669"/>
    <property type="project" value="UniProtKB-KW"/>
</dbReference>
<dbReference type="Pfam" id="PF13356">
    <property type="entry name" value="Arm-DNA-bind_3"/>
    <property type="match status" value="1"/>
</dbReference>
<dbReference type="InterPro" id="IPR013762">
    <property type="entry name" value="Integrase-like_cat_sf"/>
</dbReference>
<dbReference type="GO" id="GO:0006310">
    <property type="term" value="P:DNA recombination"/>
    <property type="evidence" value="ECO:0007669"/>
    <property type="project" value="UniProtKB-KW"/>
</dbReference>
<evidence type="ECO:0000256" key="6">
    <source>
        <dbReference type="ARBA" id="ARBA00023172"/>
    </source>
</evidence>
<keyword evidence="6" id="KW-0233">DNA recombination</keyword>
<evidence type="ECO:0000256" key="8">
    <source>
        <dbReference type="ARBA" id="ARBA00023296"/>
    </source>
</evidence>
<dbReference type="EMBL" id="AB775548">
    <property type="protein sequence ID" value="BAO20625.1"/>
    <property type="molecule type" value="Genomic_DNA"/>
</dbReference>
<evidence type="ECO:0000256" key="3">
    <source>
        <dbReference type="ARBA" id="ARBA00022679"/>
    </source>
</evidence>
<dbReference type="GO" id="GO:0075713">
    <property type="term" value="P:establishment of integrated proviral latency"/>
    <property type="evidence" value="ECO:0007669"/>
    <property type="project" value="UniProtKB-KW"/>
</dbReference>
<sequence length="414" mass="45740">MLTERQIQAAIRAVTGETILNDGAAGRGGGSLRLRIRKGAKGPSATWIAVWYADKKPASKSLGRYPDTGLADARRKYETEVRDVLLAGRDPNAVVIQAELPTVEKLFKGYIQALRDKGAVTYVEYERQLLTGKYNAADELGKDKVAANVEPADIAAVLAKGMKRGARRTTDQQRTAMAAAFTWGMKSTNDYTIEHRIDWGLKYNPVAAVPRDQGANKTRERNLNAVEVRHVWHSAPDQTGDVLRLVLATGQRVKECLTVEGCDVDIKAKLWTIPAPKTKGRKTMHLVPLSSQAVELFTQLIALNGDGWLFPARAGAKGKIVGAPSVSRGASRMEGIAKFQPRDLRRTWKSRAGDAGIDRFTRDLIQQHARTDTGSKHYDRYDYLPQMREAMDKWEAWLAQALLPDEAQPEALAA</sequence>
<feature type="domain" description="Tyr recombinase" evidence="10">
    <location>
        <begin position="218"/>
        <end position="392"/>
    </location>
</feature>
<protein>
    <recommendedName>
        <fullName evidence="2">Integrase</fullName>
    </recommendedName>
</protein>
<evidence type="ECO:0000256" key="2">
    <source>
        <dbReference type="ARBA" id="ARBA00016082"/>
    </source>
</evidence>
<evidence type="ECO:0000256" key="1">
    <source>
        <dbReference type="ARBA" id="ARBA00008857"/>
    </source>
</evidence>
<dbReference type="OrthoDB" id="3050at10239"/>
<dbReference type="PANTHER" id="PTHR30629:SF2">
    <property type="entry name" value="PROPHAGE INTEGRASE INTS-RELATED"/>
    <property type="match status" value="1"/>
</dbReference>
<dbReference type="Gene3D" id="1.10.443.10">
    <property type="entry name" value="Intergrase catalytic core"/>
    <property type="match status" value="1"/>
</dbReference>
<dbReference type="InterPro" id="IPR025166">
    <property type="entry name" value="Integrase_DNA_bind_dom"/>
</dbReference>